<evidence type="ECO:0000313" key="6">
    <source>
        <dbReference type="RefSeq" id="XP_034083444.1"/>
    </source>
</evidence>
<dbReference type="Pfam" id="PF00685">
    <property type="entry name" value="Sulfotransfer_1"/>
    <property type="match status" value="1"/>
</dbReference>
<sequence length="83" mass="9774">MNAEDKEHFMHISYEEMTMDPKDSVGRIAQFLQKSLEYEAIEKIADRCLFMNMKKNNMSNYSTASRKLLDQAKSEFLRKGECQ</sequence>
<evidence type="ECO:0000313" key="5">
    <source>
        <dbReference type="Proteomes" id="UP000515161"/>
    </source>
</evidence>
<dbReference type="InterPro" id="IPR000863">
    <property type="entry name" value="Sulfotransferase_dom"/>
</dbReference>
<dbReference type="Proteomes" id="UP000515161">
    <property type="component" value="Unplaced"/>
</dbReference>
<name>A0A6P8UZV2_GYMAC</name>
<accession>A0A6P8UZV2</accession>
<dbReference type="Gene3D" id="3.40.50.300">
    <property type="entry name" value="P-loop containing nucleotide triphosphate hydrolases"/>
    <property type="match status" value="1"/>
</dbReference>
<dbReference type="AlphaFoldDB" id="A0A6P8UZV2"/>
<dbReference type="RefSeq" id="XP_034083444.1">
    <property type="nucleotide sequence ID" value="XM_034227553.1"/>
</dbReference>
<dbReference type="KEGG" id="gacu:117553557"/>
<dbReference type="GeneID" id="117553557"/>
<dbReference type="PANTHER" id="PTHR11783">
    <property type="entry name" value="SULFOTRANSFERASE SULT"/>
    <property type="match status" value="1"/>
</dbReference>
<dbReference type="SUPFAM" id="SSF52540">
    <property type="entry name" value="P-loop containing nucleoside triphosphate hydrolases"/>
    <property type="match status" value="1"/>
</dbReference>
<comment type="similarity">
    <text evidence="1 3">Belongs to the sulfotransferase 1 family.</text>
</comment>
<dbReference type="InParanoid" id="A0A6P8UZV2"/>
<dbReference type="OrthoDB" id="205623at2759"/>
<keyword evidence="2 3" id="KW-0808">Transferase</keyword>
<organism evidence="5 6">
    <name type="scientific">Gymnodraco acuticeps</name>
    <name type="common">Antarctic dragonfish</name>
    <dbReference type="NCBI Taxonomy" id="8218"/>
    <lineage>
        <taxon>Eukaryota</taxon>
        <taxon>Metazoa</taxon>
        <taxon>Chordata</taxon>
        <taxon>Craniata</taxon>
        <taxon>Vertebrata</taxon>
        <taxon>Euteleostomi</taxon>
        <taxon>Actinopterygii</taxon>
        <taxon>Neopterygii</taxon>
        <taxon>Teleostei</taxon>
        <taxon>Neoteleostei</taxon>
        <taxon>Acanthomorphata</taxon>
        <taxon>Eupercaria</taxon>
        <taxon>Perciformes</taxon>
        <taxon>Notothenioidei</taxon>
        <taxon>Bathydraconidae</taxon>
        <taxon>Gymnodraco</taxon>
    </lineage>
</organism>
<evidence type="ECO:0000256" key="1">
    <source>
        <dbReference type="ARBA" id="ARBA00005771"/>
    </source>
</evidence>
<proteinExistence type="inferred from homology"/>
<gene>
    <name evidence="6" type="primary">LOC117553557</name>
</gene>
<dbReference type="GO" id="GO:0008146">
    <property type="term" value="F:sulfotransferase activity"/>
    <property type="evidence" value="ECO:0007669"/>
    <property type="project" value="InterPro"/>
</dbReference>
<evidence type="ECO:0000259" key="4">
    <source>
        <dbReference type="Pfam" id="PF00685"/>
    </source>
</evidence>
<evidence type="ECO:0000256" key="3">
    <source>
        <dbReference type="RuleBase" id="RU361155"/>
    </source>
</evidence>
<dbReference type="InterPro" id="IPR027417">
    <property type="entry name" value="P-loop_NTPase"/>
</dbReference>
<dbReference type="EC" id="2.8.2.-" evidence="3"/>
<evidence type="ECO:0000256" key="2">
    <source>
        <dbReference type="ARBA" id="ARBA00022679"/>
    </source>
</evidence>
<reference evidence="6" key="1">
    <citation type="submission" date="2025-08" db="UniProtKB">
        <authorList>
            <consortium name="RefSeq"/>
        </authorList>
    </citation>
    <scope>IDENTIFICATION</scope>
</reference>
<keyword evidence="5" id="KW-1185">Reference proteome</keyword>
<protein>
    <recommendedName>
        <fullName evidence="3">Sulfotransferase</fullName>
        <ecNumber evidence="3">2.8.2.-</ecNumber>
    </recommendedName>
</protein>
<feature type="domain" description="Sulfotransferase" evidence="4">
    <location>
        <begin position="3"/>
        <end position="81"/>
    </location>
</feature>